<accession>A0ABC9N8X3</accession>
<reference evidence="1" key="1">
    <citation type="submission" date="2007-06" db="EMBL/GenBank/DDBJ databases">
        <authorList>
            <person name="Fulton L."/>
            <person name="Clifton S."/>
            <person name="Fulton B."/>
            <person name="Xu J."/>
            <person name="Minx P."/>
            <person name="Pepin K.H."/>
            <person name="Johnson M."/>
            <person name="Thiruvilangam P."/>
            <person name="Bhonagiri V."/>
            <person name="Nash W.E."/>
            <person name="Mardis E.R."/>
            <person name="Wilson R.K."/>
        </authorList>
    </citation>
    <scope>NUCLEOTIDE SEQUENCE [LARGE SCALE GENOMIC DNA]</scope>
    <source>
        <strain evidence="1">ATCC 8492</strain>
    </source>
</reference>
<evidence type="ECO:0008006" key="3">
    <source>
        <dbReference type="Google" id="ProtNLM"/>
    </source>
</evidence>
<dbReference type="EMBL" id="AAYH02000046">
    <property type="protein sequence ID" value="EDO53225.1"/>
    <property type="molecule type" value="Genomic_DNA"/>
</dbReference>
<keyword evidence="2" id="KW-1185">Reference proteome</keyword>
<name>A0ABC9N8X3_BACUC</name>
<sequence length="68" mass="7641">MQPRFLHRLLLLCLSCNPVIPKNKKSPETFPFFGQNPYICISSKSKAKQCSETRTATKSLPATELSTL</sequence>
<organism evidence="1 2">
    <name type="scientific">Bacteroides uniformis (strain ATCC 8492 / DSM 6597 / CCUG 4942 / CIP 103695 / JCM 5828 / KCTC 5204 / NCTC 13054 / VPI 0061)</name>
    <dbReference type="NCBI Taxonomy" id="411479"/>
    <lineage>
        <taxon>Bacteria</taxon>
        <taxon>Pseudomonadati</taxon>
        <taxon>Bacteroidota</taxon>
        <taxon>Bacteroidia</taxon>
        <taxon>Bacteroidales</taxon>
        <taxon>Bacteroidaceae</taxon>
        <taxon>Bacteroides</taxon>
    </lineage>
</organism>
<gene>
    <name evidence="1" type="ORF">BACUNI_03240</name>
</gene>
<dbReference type="AlphaFoldDB" id="A0ABC9N8X3"/>
<comment type="caution">
    <text evidence="1">The sequence shown here is derived from an EMBL/GenBank/DDBJ whole genome shotgun (WGS) entry which is preliminary data.</text>
</comment>
<reference evidence="1" key="2">
    <citation type="submission" date="2013-11" db="EMBL/GenBank/DDBJ databases">
        <title>Draft genome sequence of Bacteroides uniformis (ATCC 8492).</title>
        <authorList>
            <person name="Sudarsanam P."/>
            <person name="Ley R."/>
            <person name="Guruge J."/>
            <person name="Turnbaugh P.J."/>
            <person name="Mahowald M."/>
            <person name="Liep D."/>
            <person name="Gordon J."/>
        </authorList>
    </citation>
    <scope>NUCLEOTIDE SEQUENCE</scope>
    <source>
        <strain evidence="1">ATCC 8492</strain>
    </source>
</reference>
<protein>
    <recommendedName>
        <fullName evidence="3">Secreted protein</fullName>
    </recommendedName>
</protein>
<evidence type="ECO:0000313" key="1">
    <source>
        <dbReference type="EMBL" id="EDO53225.1"/>
    </source>
</evidence>
<proteinExistence type="predicted"/>
<evidence type="ECO:0000313" key="2">
    <source>
        <dbReference type="Proteomes" id="UP000004110"/>
    </source>
</evidence>
<dbReference type="Proteomes" id="UP000004110">
    <property type="component" value="Unassembled WGS sequence"/>
</dbReference>